<sequence>MQILIQFYLLLICCSAVLEFLHFFLGFLGMDFVFGVLFYGRFSPLFLFGFSLMFGFGLGLKYNSNCLIKFLCDFRGKASDLSNGFCSKCGSGEVSASKAVSCKSEPLKPLENLESLNTDDFLLTKIAKAEYATKISLEEKDENDADDAGENYDESVCCKEDEVFDVLSLRKLVKIERQRGNEAHAELEKERRAAASAAEEAMAMILRLQNEKSSTEIQANHYRLIAEQKQQYNESAIQSLQWLIMKHESERSLMEQPLKLCRQKCSGQSEVGDPSMNLVNSTLEDDGHEDVFGSKSRYFEFE</sequence>
<gene>
    <name evidence="8" type="ORF">M0R45_008577</name>
</gene>
<feature type="transmembrane region" description="Helical" evidence="6">
    <location>
        <begin position="7"/>
        <end position="30"/>
    </location>
</feature>
<dbReference type="Pfam" id="PF04576">
    <property type="entry name" value="Zein-binding"/>
    <property type="match status" value="1"/>
</dbReference>
<dbReference type="PANTHER" id="PTHR31422:SF2">
    <property type="entry name" value="PROTEIN FLOURY 1-LIKE"/>
    <property type="match status" value="1"/>
</dbReference>
<evidence type="ECO:0000259" key="7">
    <source>
        <dbReference type="PROSITE" id="PS51775"/>
    </source>
</evidence>
<keyword evidence="9" id="KW-1185">Reference proteome</keyword>
<dbReference type="PROSITE" id="PS51775">
    <property type="entry name" value="GTD_BINDING"/>
    <property type="match status" value="1"/>
</dbReference>
<evidence type="ECO:0000313" key="9">
    <source>
        <dbReference type="Proteomes" id="UP001457282"/>
    </source>
</evidence>
<evidence type="ECO:0000256" key="1">
    <source>
        <dbReference type="ARBA" id="ARBA00004370"/>
    </source>
</evidence>
<dbReference type="Proteomes" id="UP001457282">
    <property type="component" value="Unassembled WGS sequence"/>
</dbReference>
<evidence type="ECO:0000256" key="2">
    <source>
        <dbReference type="ARBA" id="ARBA00022692"/>
    </source>
</evidence>
<evidence type="ECO:0000313" key="8">
    <source>
        <dbReference type="EMBL" id="KAK9942935.1"/>
    </source>
</evidence>
<name>A0AAW1Y1R2_RUBAR</name>
<dbReference type="AlphaFoldDB" id="A0AAW1Y1R2"/>
<protein>
    <recommendedName>
        <fullName evidence="7">GTD-binding domain-containing protein</fullName>
    </recommendedName>
</protein>
<dbReference type="PANTHER" id="PTHR31422">
    <property type="entry name" value="BNAANNG28530D PROTEIN"/>
    <property type="match status" value="1"/>
</dbReference>
<keyword evidence="5" id="KW-0175">Coiled coil</keyword>
<organism evidence="8 9">
    <name type="scientific">Rubus argutus</name>
    <name type="common">Southern blackberry</name>
    <dbReference type="NCBI Taxonomy" id="59490"/>
    <lineage>
        <taxon>Eukaryota</taxon>
        <taxon>Viridiplantae</taxon>
        <taxon>Streptophyta</taxon>
        <taxon>Embryophyta</taxon>
        <taxon>Tracheophyta</taxon>
        <taxon>Spermatophyta</taxon>
        <taxon>Magnoliopsida</taxon>
        <taxon>eudicotyledons</taxon>
        <taxon>Gunneridae</taxon>
        <taxon>Pentapetalae</taxon>
        <taxon>rosids</taxon>
        <taxon>fabids</taxon>
        <taxon>Rosales</taxon>
        <taxon>Rosaceae</taxon>
        <taxon>Rosoideae</taxon>
        <taxon>Rosoideae incertae sedis</taxon>
        <taxon>Rubus</taxon>
    </lineage>
</organism>
<comment type="caution">
    <text evidence="8">The sequence shown here is derived from an EMBL/GenBank/DDBJ whole genome shotgun (WGS) entry which is preliminary data.</text>
</comment>
<evidence type="ECO:0000256" key="3">
    <source>
        <dbReference type="ARBA" id="ARBA00022989"/>
    </source>
</evidence>
<reference evidence="8 9" key="1">
    <citation type="journal article" date="2023" name="G3 (Bethesda)">
        <title>A chromosome-length genome assembly and annotation of blackberry (Rubus argutus, cv. 'Hillquist').</title>
        <authorList>
            <person name="Bruna T."/>
            <person name="Aryal R."/>
            <person name="Dudchenko O."/>
            <person name="Sargent D.J."/>
            <person name="Mead D."/>
            <person name="Buti M."/>
            <person name="Cavallini A."/>
            <person name="Hytonen T."/>
            <person name="Andres J."/>
            <person name="Pham M."/>
            <person name="Weisz D."/>
            <person name="Mascagni F."/>
            <person name="Usai G."/>
            <person name="Natali L."/>
            <person name="Bassil N."/>
            <person name="Fernandez G.E."/>
            <person name="Lomsadze A."/>
            <person name="Armour M."/>
            <person name="Olukolu B."/>
            <person name="Poorten T."/>
            <person name="Britton C."/>
            <person name="Davik J."/>
            <person name="Ashrafi H."/>
            <person name="Aiden E.L."/>
            <person name="Borodovsky M."/>
            <person name="Worthington M."/>
        </authorList>
    </citation>
    <scope>NUCLEOTIDE SEQUENCE [LARGE SCALE GENOMIC DNA]</scope>
    <source>
        <strain evidence="8">PI 553951</strain>
    </source>
</reference>
<dbReference type="EMBL" id="JBEDUW010000002">
    <property type="protein sequence ID" value="KAK9942935.1"/>
    <property type="molecule type" value="Genomic_DNA"/>
</dbReference>
<keyword evidence="4 6" id="KW-0472">Membrane</keyword>
<feature type="transmembrane region" description="Helical" evidence="6">
    <location>
        <begin position="42"/>
        <end position="60"/>
    </location>
</feature>
<keyword evidence="2 6" id="KW-0812">Transmembrane</keyword>
<evidence type="ECO:0000256" key="4">
    <source>
        <dbReference type="ARBA" id="ARBA00023136"/>
    </source>
</evidence>
<dbReference type="InterPro" id="IPR007656">
    <property type="entry name" value="GTD-bd"/>
</dbReference>
<keyword evidence="3 6" id="KW-1133">Transmembrane helix</keyword>
<feature type="coiled-coil region" evidence="5">
    <location>
        <begin position="184"/>
        <end position="218"/>
    </location>
</feature>
<dbReference type="GO" id="GO:0016020">
    <property type="term" value="C:membrane"/>
    <property type="evidence" value="ECO:0007669"/>
    <property type="project" value="UniProtKB-SubCell"/>
</dbReference>
<comment type="subcellular location">
    <subcellularLocation>
        <location evidence="1">Membrane</location>
    </subcellularLocation>
</comment>
<feature type="domain" description="GTD-binding" evidence="7">
    <location>
        <begin position="164"/>
        <end position="262"/>
    </location>
</feature>
<proteinExistence type="predicted"/>
<evidence type="ECO:0000256" key="5">
    <source>
        <dbReference type="SAM" id="Coils"/>
    </source>
</evidence>
<accession>A0AAW1Y1R2</accession>
<evidence type="ECO:0000256" key="6">
    <source>
        <dbReference type="SAM" id="Phobius"/>
    </source>
</evidence>
<dbReference type="GO" id="GO:0080115">
    <property type="term" value="F:myosin XI tail binding"/>
    <property type="evidence" value="ECO:0007669"/>
    <property type="project" value="UniProtKB-ARBA"/>
</dbReference>